<dbReference type="PhylomeDB" id="A0A022QAI9"/>
<keyword evidence="7" id="KW-1185">Reference proteome</keyword>
<dbReference type="InterPro" id="IPR007811">
    <property type="entry name" value="RPC4"/>
</dbReference>
<keyword evidence="2" id="KW-0240">DNA-directed RNA polymerase</keyword>
<comment type="subcellular location">
    <subcellularLocation>
        <location evidence="1">Nucleus</location>
    </subcellularLocation>
</comment>
<evidence type="ECO:0000256" key="1">
    <source>
        <dbReference type="ARBA" id="ARBA00004123"/>
    </source>
</evidence>
<name>A0A022QAI9_ERYGU</name>
<dbReference type="OMA" id="DYNCTDY"/>
<keyword evidence="3" id="KW-0804">Transcription</keyword>
<feature type="compositionally biased region" description="Basic and acidic residues" evidence="5">
    <location>
        <begin position="90"/>
        <end position="106"/>
    </location>
</feature>
<dbReference type="eggNOG" id="KOG3122">
    <property type="taxonomic scope" value="Eukaryota"/>
</dbReference>
<dbReference type="GO" id="GO:0005666">
    <property type="term" value="C:RNA polymerase III complex"/>
    <property type="evidence" value="ECO:0000318"/>
    <property type="project" value="GO_Central"/>
</dbReference>
<evidence type="ECO:0000256" key="4">
    <source>
        <dbReference type="ARBA" id="ARBA00023242"/>
    </source>
</evidence>
<evidence type="ECO:0008006" key="8">
    <source>
        <dbReference type="Google" id="ProtNLM"/>
    </source>
</evidence>
<accession>A0A022QAI9</accession>
<evidence type="ECO:0000313" key="6">
    <source>
        <dbReference type="EMBL" id="EYU24936.1"/>
    </source>
</evidence>
<dbReference type="Pfam" id="PF05132">
    <property type="entry name" value="RNA_pol_Rpc4"/>
    <property type="match status" value="1"/>
</dbReference>
<dbReference type="AlphaFoldDB" id="A0A022QAI9"/>
<protein>
    <recommendedName>
        <fullName evidence="8">DNA-directed RNA polymerase III subunit RPC4</fullName>
    </recommendedName>
</protein>
<dbReference type="EMBL" id="KI632098">
    <property type="protein sequence ID" value="EYU24936.1"/>
    <property type="molecule type" value="Genomic_DNA"/>
</dbReference>
<reference evidence="6 7" key="1">
    <citation type="journal article" date="2013" name="Proc. Natl. Acad. Sci. U.S.A.">
        <title>Fine-scale variation in meiotic recombination in Mimulus inferred from population shotgun sequencing.</title>
        <authorList>
            <person name="Hellsten U."/>
            <person name="Wright K.M."/>
            <person name="Jenkins J."/>
            <person name="Shu S."/>
            <person name="Yuan Y."/>
            <person name="Wessler S.R."/>
            <person name="Schmutz J."/>
            <person name="Willis J.H."/>
            <person name="Rokhsar D.S."/>
        </authorList>
    </citation>
    <scope>NUCLEOTIDE SEQUENCE [LARGE SCALE GENOMIC DNA]</scope>
    <source>
        <strain evidence="7">cv. DUN x IM62</strain>
    </source>
</reference>
<dbReference type="PANTHER" id="PTHR13408">
    <property type="entry name" value="DNA-DIRECTED RNA POLYMERASE III"/>
    <property type="match status" value="1"/>
</dbReference>
<dbReference type="Proteomes" id="UP000030748">
    <property type="component" value="Unassembled WGS sequence"/>
</dbReference>
<dbReference type="GO" id="GO:0003677">
    <property type="term" value="F:DNA binding"/>
    <property type="evidence" value="ECO:0007669"/>
    <property type="project" value="InterPro"/>
</dbReference>
<keyword evidence="4" id="KW-0539">Nucleus</keyword>
<evidence type="ECO:0000313" key="7">
    <source>
        <dbReference type="Proteomes" id="UP000030748"/>
    </source>
</evidence>
<evidence type="ECO:0000256" key="2">
    <source>
        <dbReference type="ARBA" id="ARBA00022478"/>
    </source>
</evidence>
<sequence>MDPDPPKAAPRKVRFAPKEPRRRTPKPSSFKIEPAPEVDDTDDLEAQEFLTRKVKEHLARRGRPKSENKGRVQVAFSNDVGSSSIRTFGRQKESSDVGHDAVDSKELTPNGVQNLVTSMSITGLTNGVTVTKKKKREYKEPWDYENSYYPTTLPLRRPYSGNPELLDNSEFEDAVEYDEDSLSSASGLGLLDEDANTPKMLFFQFPSNLPTGKRAASKGKEIAGTNSRILATSINPPKEGSRLEELPDGYMGKMLVYKSGAVKLKLGGVLYDVSPGSDCMFSQSVVAVNTTDGSCCEVGEVNKRAIVTPDIGSLLVDNNNNNVIDLG</sequence>
<evidence type="ECO:0000256" key="5">
    <source>
        <dbReference type="SAM" id="MobiDB-lite"/>
    </source>
</evidence>
<feature type="compositionally biased region" description="Basic residues" evidence="5">
    <location>
        <begin position="9"/>
        <end position="25"/>
    </location>
</feature>
<dbReference type="GO" id="GO:0042797">
    <property type="term" value="P:tRNA transcription by RNA polymerase III"/>
    <property type="evidence" value="ECO:0000318"/>
    <property type="project" value="GO_Central"/>
</dbReference>
<dbReference type="KEGG" id="egt:105971930"/>
<gene>
    <name evidence="6" type="ORF">MIMGU_mgv1a009918mg</name>
</gene>
<organism evidence="6 7">
    <name type="scientific">Erythranthe guttata</name>
    <name type="common">Yellow monkey flower</name>
    <name type="synonym">Mimulus guttatus</name>
    <dbReference type="NCBI Taxonomy" id="4155"/>
    <lineage>
        <taxon>Eukaryota</taxon>
        <taxon>Viridiplantae</taxon>
        <taxon>Streptophyta</taxon>
        <taxon>Embryophyta</taxon>
        <taxon>Tracheophyta</taxon>
        <taxon>Spermatophyta</taxon>
        <taxon>Magnoliopsida</taxon>
        <taxon>eudicotyledons</taxon>
        <taxon>Gunneridae</taxon>
        <taxon>Pentapetalae</taxon>
        <taxon>asterids</taxon>
        <taxon>lamiids</taxon>
        <taxon>Lamiales</taxon>
        <taxon>Phrymaceae</taxon>
        <taxon>Erythranthe</taxon>
    </lineage>
</organism>
<dbReference type="STRING" id="4155.A0A022QAI9"/>
<evidence type="ECO:0000256" key="3">
    <source>
        <dbReference type="ARBA" id="ARBA00023163"/>
    </source>
</evidence>
<feature type="compositionally biased region" description="Basic and acidic residues" evidence="5">
    <location>
        <begin position="56"/>
        <end position="70"/>
    </location>
</feature>
<feature type="region of interest" description="Disordered" evidence="5">
    <location>
        <begin position="56"/>
        <end position="106"/>
    </location>
</feature>
<dbReference type="OrthoDB" id="5836119at2759"/>
<dbReference type="PANTHER" id="PTHR13408:SF0">
    <property type="entry name" value="DNA-DIRECTED RNA POLYMERASE III SUBUNIT RPC4"/>
    <property type="match status" value="1"/>
</dbReference>
<feature type="region of interest" description="Disordered" evidence="5">
    <location>
        <begin position="1"/>
        <end position="44"/>
    </location>
</feature>
<feature type="compositionally biased region" description="Polar residues" evidence="5">
    <location>
        <begin position="75"/>
        <end position="86"/>
    </location>
</feature>
<proteinExistence type="predicted"/>